<protein>
    <submittedName>
        <fullName evidence="4">Oxidoreductase protein, putative</fullName>
    </submittedName>
</protein>
<dbReference type="SUPFAM" id="SSF51735">
    <property type="entry name" value="NAD(P)-binding Rossmann-fold domains"/>
    <property type="match status" value="1"/>
</dbReference>
<dbReference type="InterPro" id="IPR051603">
    <property type="entry name" value="Zinc-ADH_QOR/CCCR"/>
</dbReference>
<dbReference type="InterPro" id="IPR020843">
    <property type="entry name" value="ER"/>
</dbReference>
<sequence>MPYFKAAKLSLSDQIFILIGIITGASGGVGSAAVQLAKARGAFVIAITSKEKQQQLLSVGADQVINRSDELLTVLASNTIDVVIDLVAGKQWPQLLELLRPGGRYAVAGAIGGAMVNLDVRTLYLKDLSLFGCTVLHAGVFQALVRHIEQGKVKPLIAEVYALKDIPAAQRSFAQKQHVGKIVIDISQQ</sequence>
<dbReference type="Proteomes" id="UP000000753">
    <property type="component" value="Chromosome"/>
</dbReference>
<dbReference type="PANTHER" id="PTHR44154">
    <property type="entry name" value="QUINONE OXIDOREDUCTASE"/>
    <property type="match status" value="1"/>
</dbReference>
<dbReference type="InterPro" id="IPR013149">
    <property type="entry name" value="ADH-like_C"/>
</dbReference>
<reference evidence="4 5" key="1">
    <citation type="journal article" date="2008" name="PLoS ONE">
        <title>Environmental adaptation: genomic analysis of the piezotolerant and psychrotolerant deep-sea iron reducing bacterium Shewanella piezotolerans WP3.</title>
        <authorList>
            <person name="Wang F."/>
            <person name="Wang J."/>
            <person name="Jian H."/>
            <person name="Zhang B."/>
            <person name="Li S."/>
            <person name="Wang F."/>
            <person name="Zeng X."/>
            <person name="Gao L."/>
            <person name="Bartlett D.H."/>
            <person name="Yu J."/>
            <person name="Hu S."/>
            <person name="Xiao X."/>
        </authorList>
    </citation>
    <scope>NUCLEOTIDE SEQUENCE [LARGE SCALE GENOMIC DNA]</scope>
    <source>
        <strain evidence="5">WP3 / JCM 13877</strain>
    </source>
</reference>
<keyword evidence="5" id="KW-1185">Reference proteome</keyword>
<dbReference type="GO" id="GO:0016491">
    <property type="term" value="F:oxidoreductase activity"/>
    <property type="evidence" value="ECO:0007669"/>
    <property type="project" value="InterPro"/>
</dbReference>
<evidence type="ECO:0000313" key="5">
    <source>
        <dbReference type="Proteomes" id="UP000000753"/>
    </source>
</evidence>
<dbReference type="eggNOG" id="COG0604">
    <property type="taxonomic scope" value="Bacteria"/>
</dbReference>
<gene>
    <name evidence="4" type="ordered locus">swp_0981</name>
</gene>
<dbReference type="AlphaFoldDB" id="B8CK81"/>
<name>B8CK81_SHEPW</name>
<dbReference type="OrthoDB" id="9788224at2"/>
<keyword evidence="1" id="KW-0521">NADP</keyword>
<feature type="transmembrane region" description="Helical" evidence="2">
    <location>
        <begin position="15"/>
        <end position="34"/>
    </location>
</feature>
<dbReference type="Pfam" id="PF00107">
    <property type="entry name" value="ADH_zinc_N"/>
    <property type="match status" value="1"/>
</dbReference>
<feature type="domain" description="Enoyl reductase (ER)" evidence="3">
    <location>
        <begin position="6"/>
        <end position="184"/>
    </location>
</feature>
<keyword evidence="2" id="KW-0472">Membrane</keyword>
<keyword evidence="2" id="KW-0812">Transmembrane</keyword>
<dbReference type="PANTHER" id="PTHR44154:SF1">
    <property type="entry name" value="QUINONE OXIDOREDUCTASE"/>
    <property type="match status" value="1"/>
</dbReference>
<dbReference type="Gene3D" id="3.90.180.10">
    <property type="entry name" value="Medium-chain alcohol dehydrogenases, catalytic domain"/>
    <property type="match status" value="1"/>
</dbReference>
<evidence type="ECO:0000313" key="4">
    <source>
        <dbReference type="EMBL" id="ACJ27784.1"/>
    </source>
</evidence>
<dbReference type="SMART" id="SM00829">
    <property type="entry name" value="PKS_ER"/>
    <property type="match status" value="1"/>
</dbReference>
<keyword evidence="2" id="KW-1133">Transmembrane helix</keyword>
<accession>B8CK81</accession>
<dbReference type="EMBL" id="CP000472">
    <property type="protein sequence ID" value="ACJ27784.1"/>
    <property type="molecule type" value="Genomic_DNA"/>
</dbReference>
<evidence type="ECO:0000256" key="1">
    <source>
        <dbReference type="ARBA" id="ARBA00022857"/>
    </source>
</evidence>
<proteinExistence type="predicted"/>
<organism evidence="4 5">
    <name type="scientific">Shewanella piezotolerans (strain WP3 / JCM 13877)</name>
    <dbReference type="NCBI Taxonomy" id="225849"/>
    <lineage>
        <taxon>Bacteria</taxon>
        <taxon>Pseudomonadati</taxon>
        <taxon>Pseudomonadota</taxon>
        <taxon>Gammaproteobacteria</taxon>
        <taxon>Alteromonadales</taxon>
        <taxon>Shewanellaceae</taxon>
        <taxon>Shewanella</taxon>
    </lineage>
</organism>
<evidence type="ECO:0000256" key="2">
    <source>
        <dbReference type="SAM" id="Phobius"/>
    </source>
</evidence>
<dbReference type="KEGG" id="swp:swp_0981"/>
<dbReference type="InterPro" id="IPR036291">
    <property type="entry name" value="NAD(P)-bd_dom_sf"/>
</dbReference>
<dbReference type="HOGENOM" id="CLU_1433579_0_0_6"/>
<dbReference type="STRING" id="225849.swp_0981"/>
<dbReference type="Gene3D" id="3.40.50.720">
    <property type="entry name" value="NAD(P)-binding Rossmann-like Domain"/>
    <property type="match status" value="1"/>
</dbReference>
<evidence type="ECO:0000259" key="3">
    <source>
        <dbReference type="SMART" id="SM00829"/>
    </source>
</evidence>